<name>A0A7U3NKS2_9CAUD</name>
<proteinExistence type="predicted"/>
<feature type="compositionally biased region" description="Basic and acidic residues" evidence="1">
    <location>
        <begin position="317"/>
        <end position="335"/>
    </location>
</feature>
<dbReference type="EMBL" id="MW084976">
    <property type="protein sequence ID" value="QOV08473.1"/>
    <property type="molecule type" value="Genomic_DNA"/>
</dbReference>
<keyword evidence="3" id="KW-1185">Reference proteome</keyword>
<feature type="region of interest" description="Disordered" evidence="1">
    <location>
        <begin position="221"/>
        <end position="357"/>
    </location>
</feature>
<sequence>MKNLFKKVVTIGAVAGAFVTGYFVNENDSVKVETPVQAETKQADRIAVAPNDERNVFTQYFTITELDEKGADVQNQYNEKDKYYIDKHDFDTDFDKLQVGTKIAVTFDHDTTITAELDTRETYIFNVIDSKEYGIEIDNDKFVFAVNKDNSADMTTIDKKDYVIGDMVEVTFKDNDIEIATDKKIGSWKDKEKIVEKVVYKENENTEKLVQQNTEIVKENEELKNKAKQESQKNEVVKKKEEPKKEQPKSQNEQKVNKNVETPKTEQKQVKKEENTEKQETAKNEQKQEIKKESSDYKKDPNEGKQGYIQDGNGKWITEKEYDDMAFKENAENDPNRNNPNYVQTEDGSFVPKNFWD</sequence>
<accession>A0A7U3NKS2</accession>
<evidence type="ECO:0000256" key="1">
    <source>
        <dbReference type="SAM" id="MobiDB-lite"/>
    </source>
</evidence>
<evidence type="ECO:0000313" key="3">
    <source>
        <dbReference type="Proteomes" id="UP000594029"/>
    </source>
</evidence>
<feature type="compositionally biased region" description="Basic and acidic residues" evidence="1">
    <location>
        <begin position="221"/>
        <end position="248"/>
    </location>
</feature>
<feature type="compositionally biased region" description="Basic and acidic residues" evidence="1">
    <location>
        <begin position="255"/>
        <end position="303"/>
    </location>
</feature>
<organism evidence="2 3">
    <name type="scientific">Bacillus phage Kirov</name>
    <dbReference type="NCBI Taxonomy" id="2783539"/>
    <lineage>
        <taxon>Viruses</taxon>
        <taxon>Duplodnaviria</taxon>
        <taxon>Heunggongvirae</taxon>
        <taxon>Uroviricota</taxon>
        <taxon>Caudoviricetes</taxon>
        <taxon>Andregratiavirinae</taxon>
        <taxon>Kirovvirus</taxon>
        <taxon>Kirovvirus kirov</taxon>
    </lineage>
</organism>
<protein>
    <submittedName>
        <fullName evidence="2">Uncharacterized protein</fullName>
    </submittedName>
</protein>
<evidence type="ECO:0000313" key="2">
    <source>
        <dbReference type="EMBL" id="QOV08473.1"/>
    </source>
</evidence>
<reference evidence="2 3" key="1">
    <citation type="submission" date="2020-10" db="EMBL/GenBank/DDBJ databases">
        <authorList>
            <person name="Kazantseva O.A."/>
            <person name="Piligrimova E.G."/>
            <person name="Shadrin A.M."/>
        </authorList>
    </citation>
    <scope>NUCLEOTIDE SEQUENCE [LARGE SCALE GENOMIC DNA]</scope>
</reference>
<gene>
    <name evidence="2" type="ORF">Kirov_274</name>
</gene>
<dbReference type="Proteomes" id="UP000594029">
    <property type="component" value="Segment"/>
</dbReference>